<organism evidence="1 2">
    <name type="scientific">Fusarium pseudoanthophilum</name>
    <dbReference type="NCBI Taxonomy" id="48495"/>
    <lineage>
        <taxon>Eukaryota</taxon>
        <taxon>Fungi</taxon>
        <taxon>Dikarya</taxon>
        <taxon>Ascomycota</taxon>
        <taxon>Pezizomycotina</taxon>
        <taxon>Sordariomycetes</taxon>
        <taxon>Hypocreomycetidae</taxon>
        <taxon>Hypocreales</taxon>
        <taxon>Nectriaceae</taxon>
        <taxon>Fusarium</taxon>
        <taxon>Fusarium fujikuroi species complex</taxon>
    </lineage>
</organism>
<keyword evidence="1" id="KW-0346">Stress response</keyword>
<name>A0A8H5NVB0_9HYPO</name>
<dbReference type="Proteomes" id="UP000544095">
    <property type="component" value="Unassembled WGS sequence"/>
</dbReference>
<reference evidence="1 2" key="1">
    <citation type="submission" date="2020-05" db="EMBL/GenBank/DDBJ databases">
        <title>Identification and distribution of gene clusters putatively required for synthesis of sphingolipid metabolism inhibitors in phylogenetically diverse species of the filamentous fungus Fusarium.</title>
        <authorList>
            <person name="Kim H.-S."/>
            <person name="Busman M."/>
            <person name="Brown D.W."/>
            <person name="Divon H."/>
            <person name="Uhlig S."/>
            <person name="Proctor R.H."/>
        </authorList>
    </citation>
    <scope>NUCLEOTIDE SEQUENCE [LARGE SCALE GENOMIC DNA]</scope>
    <source>
        <strain evidence="1 2">NRRL 25211</strain>
    </source>
</reference>
<gene>
    <name evidence="1" type="ORF">FPANT_10592</name>
</gene>
<accession>A0A8H5NVB0</accession>
<evidence type="ECO:0000313" key="1">
    <source>
        <dbReference type="EMBL" id="KAF5577120.1"/>
    </source>
</evidence>
<dbReference type="EMBL" id="JAAOAR010000605">
    <property type="protein sequence ID" value="KAF5577120.1"/>
    <property type="molecule type" value="Genomic_DNA"/>
</dbReference>
<comment type="caution">
    <text evidence="1">The sequence shown here is derived from an EMBL/GenBank/DDBJ whole genome shotgun (WGS) entry which is preliminary data.</text>
</comment>
<dbReference type="AlphaFoldDB" id="A0A8H5NVB0"/>
<evidence type="ECO:0000313" key="2">
    <source>
        <dbReference type="Proteomes" id="UP000544095"/>
    </source>
</evidence>
<sequence>MVRCRSRGSAIATRRKIPAQPVHSPEDREALGSLPGVISYRSRYHYGIVVSTSIKDLDLDPEDVVTLNPEGFKRVERMRWYLLKGDKIDKKSRIPFFYHHYYRPIDVPEKCAFKIVYSAEDPAPKRSNSAVLSLCRIECDWDKPITEWQRVGDPSEGWRKHDNLELTMGLQGEPKWEVRVGSNKREHKFDIEYAS</sequence>
<keyword evidence="2" id="KW-1185">Reference proteome</keyword>
<protein>
    <submittedName>
        <fullName evidence="1">Heat shock 70 kDa 12B</fullName>
    </submittedName>
</protein>
<proteinExistence type="predicted"/>